<dbReference type="Proteomes" id="UP000070501">
    <property type="component" value="Unassembled WGS sequence"/>
</dbReference>
<accession>A0A136ISR0</accession>
<proteinExistence type="predicted"/>
<protein>
    <recommendedName>
        <fullName evidence="4">BTB domain-containing protein</fullName>
    </recommendedName>
</protein>
<dbReference type="STRING" id="196109.A0A136ISR0"/>
<dbReference type="OrthoDB" id="5326346at2759"/>
<reference evidence="3" key="1">
    <citation type="submission" date="2016-02" db="EMBL/GenBank/DDBJ databases">
        <title>Draft genome sequence of Microdochium bolleyi, a fungal endophyte of beachgrass.</title>
        <authorList>
            <consortium name="DOE Joint Genome Institute"/>
            <person name="David A.S."/>
            <person name="May G."/>
            <person name="Haridas S."/>
            <person name="Lim J."/>
            <person name="Wang M."/>
            <person name="Labutti K."/>
            <person name="Lipzen A."/>
            <person name="Barry K."/>
            <person name="Grigoriev I.V."/>
        </authorList>
    </citation>
    <scope>NUCLEOTIDE SEQUENCE [LARGE SCALE GENOMIC DNA]</scope>
    <source>
        <strain evidence="3">J235TASD1</strain>
    </source>
</reference>
<dbReference type="InParanoid" id="A0A136ISR0"/>
<keyword evidence="3" id="KW-1185">Reference proteome</keyword>
<organism evidence="2 3">
    <name type="scientific">Microdochium bolleyi</name>
    <dbReference type="NCBI Taxonomy" id="196109"/>
    <lineage>
        <taxon>Eukaryota</taxon>
        <taxon>Fungi</taxon>
        <taxon>Dikarya</taxon>
        <taxon>Ascomycota</taxon>
        <taxon>Pezizomycotina</taxon>
        <taxon>Sordariomycetes</taxon>
        <taxon>Xylariomycetidae</taxon>
        <taxon>Xylariales</taxon>
        <taxon>Microdochiaceae</taxon>
        <taxon>Microdochium</taxon>
    </lineage>
</organism>
<feature type="region of interest" description="Disordered" evidence="1">
    <location>
        <begin position="33"/>
        <end position="54"/>
    </location>
</feature>
<dbReference type="AlphaFoldDB" id="A0A136ISR0"/>
<feature type="compositionally biased region" description="Polar residues" evidence="1">
    <location>
        <begin position="41"/>
        <end position="54"/>
    </location>
</feature>
<evidence type="ECO:0000313" key="3">
    <source>
        <dbReference type="Proteomes" id="UP000070501"/>
    </source>
</evidence>
<feature type="region of interest" description="Disordered" evidence="1">
    <location>
        <begin position="348"/>
        <end position="378"/>
    </location>
</feature>
<sequence length="378" mass="41332">MAMSHIEVDPDGDVDLAIQDANQQDFVWPAETAVPEPTRKSGLQLSSSANGDSTSGAECIFRVSAGRLSEASPVFKSVLDAARKQRQPSSTGSDEDRLQITATKWNIEALSILLGIIHGRPAEEVPATVSLDQLTKIAVLVNHYKCHDAVEVSASRWIAALLGQSETAHLTLPYGREAMMWLFIAWVFGKEAILSQAASIAILGATGPMETMGLPIPGLLVFTMDNARHKAIEDILDGMLALRNALIEPGRKCPSNKAFSAECTAMLLGHLEMFVRELGVRHDSQPARPFYGVSVRGLTAAIEELVELQWREDAAGDHDVHRCGLRGLLRPLTKSALAEIPRLTLKGFPESKPGVESKEQGCRQTRARRYRVERRGKR</sequence>
<dbReference type="EMBL" id="KQ964260">
    <property type="protein sequence ID" value="KXJ87905.1"/>
    <property type="molecule type" value="Genomic_DNA"/>
</dbReference>
<evidence type="ECO:0008006" key="4">
    <source>
        <dbReference type="Google" id="ProtNLM"/>
    </source>
</evidence>
<evidence type="ECO:0000256" key="1">
    <source>
        <dbReference type="SAM" id="MobiDB-lite"/>
    </source>
</evidence>
<feature type="compositionally biased region" description="Basic residues" evidence="1">
    <location>
        <begin position="365"/>
        <end position="378"/>
    </location>
</feature>
<evidence type="ECO:0000313" key="2">
    <source>
        <dbReference type="EMBL" id="KXJ87905.1"/>
    </source>
</evidence>
<gene>
    <name evidence="2" type="ORF">Micbo1qcDRAFT_236104</name>
</gene>
<name>A0A136ISR0_9PEZI</name>